<dbReference type="GO" id="GO:0007165">
    <property type="term" value="P:signal transduction"/>
    <property type="evidence" value="ECO:0007669"/>
    <property type="project" value="InterPro"/>
</dbReference>
<dbReference type="Gene3D" id="3.40.50.450">
    <property type="match status" value="1"/>
</dbReference>
<evidence type="ECO:0000313" key="2">
    <source>
        <dbReference type="EnsemblMetazoa" id="tetur09g05420.1"/>
    </source>
</evidence>
<evidence type="ECO:0000259" key="1">
    <source>
        <dbReference type="PROSITE" id="PS50104"/>
    </source>
</evidence>
<organism evidence="2 3">
    <name type="scientific">Tetranychus urticae</name>
    <name type="common">Two-spotted spider mite</name>
    <dbReference type="NCBI Taxonomy" id="32264"/>
    <lineage>
        <taxon>Eukaryota</taxon>
        <taxon>Metazoa</taxon>
        <taxon>Ecdysozoa</taxon>
        <taxon>Arthropoda</taxon>
        <taxon>Chelicerata</taxon>
        <taxon>Arachnida</taxon>
        <taxon>Acari</taxon>
        <taxon>Acariformes</taxon>
        <taxon>Trombidiformes</taxon>
        <taxon>Prostigmata</taxon>
        <taxon>Eleutherengona</taxon>
        <taxon>Raphignathae</taxon>
        <taxon>Tetranychoidea</taxon>
        <taxon>Tetranychidae</taxon>
        <taxon>Tetranychus</taxon>
    </lineage>
</organism>
<dbReference type="AlphaFoldDB" id="T1KE61"/>
<dbReference type="PANTHER" id="PTHR47508:SF3">
    <property type="entry name" value="TIR DOMAIN-CONTAINING PROTEIN"/>
    <property type="match status" value="1"/>
</dbReference>
<dbReference type="PANTHER" id="PTHR47508">
    <property type="entry name" value="SAM DOMAIN-CONTAINING PROTEIN-RELATED"/>
    <property type="match status" value="1"/>
</dbReference>
<name>T1KE61_TETUR</name>
<proteinExistence type="predicted"/>
<dbReference type="EnsemblMetazoa" id="tetur09g05420.1">
    <property type="protein sequence ID" value="tetur09g05420.1"/>
    <property type="gene ID" value="tetur09g05420"/>
</dbReference>
<dbReference type="Gene3D" id="3.40.50.10140">
    <property type="entry name" value="Toll/interleukin-1 receptor homology (TIR) domain"/>
    <property type="match status" value="1"/>
</dbReference>
<dbReference type="Proteomes" id="UP000015104">
    <property type="component" value="Unassembled WGS sequence"/>
</dbReference>
<reference evidence="2" key="2">
    <citation type="submission" date="2015-06" db="UniProtKB">
        <authorList>
            <consortium name="EnsemblMetazoa"/>
        </authorList>
    </citation>
    <scope>IDENTIFICATION</scope>
</reference>
<reference evidence="3" key="1">
    <citation type="submission" date="2011-08" db="EMBL/GenBank/DDBJ databases">
        <authorList>
            <person name="Rombauts S."/>
        </authorList>
    </citation>
    <scope>NUCLEOTIDE SEQUENCE</scope>
    <source>
        <strain evidence="3">London</strain>
    </source>
</reference>
<dbReference type="EMBL" id="CAEY01002033">
    <property type="status" value="NOT_ANNOTATED_CDS"/>
    <property type="molecule type" value="Genomic_DNA"/>
</dbReference>
<dbReference type="Pfam" id="PF13676">
    <property type="entry name" value="TIR_2"/>
    <property type="match status" value="1"/>
</dbReference>
<dbReference type="eggNOG" id="ENOG502QSMV">
    <property type="taxonomic scope" value="Eukaryota"/>
</dbReference>
<feature type="domain" description="TIR" evidence="1">
    <location>
        <begin position="263"/>
        <end position="382"/>
    </location>
</feature>
<sequence>MIIRHLCGSSDLIDLEYKNHLLLGSIVVDKESMSIDELRRIIAEQISNLPKNYAFFSKEGWPLTKSQECKLRFCNLVNKRNIVCIRKVYDKPRIGVLTDSGEYLGSIFTNYDCTLSDLRRILDDIFRDSENSSKLAKFMDYRFIDRNEWPVVRSHEDQLTLLDILVNQNILLRPNLSGSFTSSCPAIKDARGDSNVGLEIDGKLTSLGKQVVTTPTSTDDRMDSWKVDTWRRSSKKRNIMRRTTFRRNRPMIELKVSKKNKSTGKTIMISYCRQEAYQYAIDLKAELVSNGYSVYLDKDEIRTGTDWADDLNEAVKNCEVFIPLITQLYGRTQWTNREVKLADLLNKKIIPINFLDHWPPECLAIQFATMQCKPWKPVDVDYEPERNSSIEDGKVWPRPWLKALVKEICKEIPRDTESNFKPCEPTDHRLIAISAHPTQAALVNKIKTFLGQHDLHVWTSIEITEECDLTPMTPSYLPTIEEGVHESSFNEGLWTHNTHGGRNKRPVSLPVDPNIDFAHKKKPVQRQTSTVSAQQSIGPEKLEKFKEFHSKVRNAGAVIIIASKAYFNSKTSQQHVYYCEQRKPMILVRAEDVSPPPWFSNFHRDELPLDVNSPCFLEVLKGRINRILDPCAKTDAWELQEAKIQYLLNYMKKNLPDLDTCVYIIGSTSVTSQRTELLCKAIGKELTKVDGLTVVTCGFYGASHLLAKSFFDEKSKQEAPKNRKAYANQFQSSVVHVLPLKDASDFSDKCKQLDDGSFQSLSYGETLFLGESMKERDTAIARLLDTCILIEGGPEAAREAQEFIWNDHYVIPISSTGGAASGKYYLPRKVFDKPHVVDQGDWKMLEDREATPEEVAQTTIQIIMKIKESISLQRMVQNATKTKVKGRSFRRTINRTEKVETDVTLISKKVITSEEETSKRVLPVKTSLPMKTSKSRWHRFSSFISFASHRC</sequence>
<dbReference type="InterPro" id="IPR000157">
    <property type="entry name" value="TIR_dom"/>
</dbReference>
<keyword evidence="3" id="KW-1185">Reference proteome</keyword>
<dbReference type="PROSITE" id="PS50104">
    <property type="entry name" value="TIR"/>
    <property type="match status" value="1"/>
</dbReference>
<dbReference type="HOGENOM" id="CLU_333775_0_0_1"/>
<evidence type="ECO:0000313" key="3">
    <source>
        <dbReference type="Proteomes" id="UP000015104"/>
    </source>
</evidence>
<dbReference type="InterPro" id="IPR035897">
    <property type="entry name" value="Toll_tir_struct_dom_sf"/>
</dbReference>
<dbReference type="SUPFAM" id="SSF52200">
    <property type="entry name" value="Toll/Interleukin receptor TIR domain"/>
    <property type="match status" value="1"/>
</dbReference>
<accession>T1KE61</accession>
<protein>
    <recommendedName>
        <fullName evidence="1">TIR domain-containing protein</fullName>
    </recommendedName>
</protein>